<dbReference type="STRING" id="6412.T1FUY0"/>
<reference evidence="3" key="1">
    <citation type="submission" date="2012-12" db="EMBL/GenBank/DDBJ databases">
        <authorList>
            <person name="Hellsten U."/>
            <person name="Grimwood J."/>
            <person name="Chapman J.A."/>
            <person name="Shapiro H."/>
            <person name="Aerts A."/>
            <person name="Otillar R.P."/>
            <person name="Terry A.Y."/>
            <person name="Boore J.L."/>
            <person name="Simakov O."/>
            <person name="Marletaz F."/>
            <person name="Cho S.-J."/>
            <person name="Edsinger-Gonzales E."/>
            <person name="Havlak P."/>
            <person name="Kuo D.-H."/>
            <person name="Larsson T."/>
            <person name="Lv J."/>
            <person name="Arendt D."/>
            <person name="Savage R."/>
            <person name="Osoegawa K."/>
            <person name="de Jong P."/>
            <person name="Lindberg D.R."/>
            <person name="Seaver E.C."/>
            <person name="Weisblat D.A."/>
            <person name="Putnam N.H."/>
            <person name="Grigoriev I.V."/>
            <person name="Rokhsar D.S."/>
        </authorList>
    </citation>
    <scope>NUCLEOTIDE SEQUENCE</scope>
</reference>
<dbReference type="eggNOG" id="KOG1122">
    <property type="taxonomic scope" value="Eukaryota"/>
</dbReference>
<keyword evidence="3" id="KW-1185">Reference proteome</keyword>
<evidence type="ECO:0000313" key="2">
    <source>
        <dbReference type="EnsemblMetazoa" id="HelroP193392"/>
    </source>
</evidence>
<dbReference type="GeneID" id="20212626"/>
<dbReference type="InParanoid" id="T1FUY0"/>
<dbReference type="KEGG" id="hro:HELRODRAFT_193392"/>
<gene>
    <name evidence="2" type="primary">20212626</name>
    <name evidence="1" type="ORF">HELRODRAFT_193392</name>
</gene>
<dbReference type="EnsemblMetazoa" id="HelroT193392">
    <property type="protein sequence ID" value="HelroP193392"/>
    <property type="gene ID" value="HelroG193392"/>
</dbReference>
<organism evidence="2 3">
    <name type="scientific">Helobdella robusta</name>
    <name type="common">Californian leech</name>
    <dbReference type="NCBI Taxonomy" id="6412"/>
    <lineage>
        <taxon>Eukaryota</taxon>
        <taxon>Metazoa</taxon>
        <taxon>Spiralia</taxon>
        <taxon>Lophotrochozoa</taxon>
        <taxon>Annelida</taxon>
        <taxon>Clitellata</taxon>
        <taxon>Hirudinea</taxon>
        <taxon>Rhynchobdellida</taxon>
        <taxon>Glossiphoniidae</taxon>
        <taxon>Helobdella</taxon>
    </lineage>
</organism>
<proteinExistence type="predicted"/>
<dbReference type="EMBL" id="KB097487">
    <property type="protein sequence ID" value="ESN96895.1"/>
    <property type="molecule type" value="Genomic_DNA"/>
</dbReference>
<dbReference type="Proteomes" id="UP000015101">
    <property type="component" value="Unassembled WGS sequence"/>
</dbReference>
<dbReference type="CTD" id="20212626"/>
<accession>T1FUY0</accession>
<dbReference type="HOGENOM" id="CLU_2148538_0_0_1"/>
<dbReference type="AlphaFoldDB" id="T1FUY0"/>
<evidence type="ECO:0000313" key="3">
    <source>
        <dbReference type="Proteomes" id="UP000015101"/>
    </source>
</evidence>
<reference evidence="1 3" key="2">
    <citation type="journal article" date="2013" name="Nature">
        <title>Insights into bilaterian evolution from three spiralian genomes.</title>
        <authorList>
            <person name="Simakov O."/>
            <person name="Marletaz F."/>
            <person name="Cho S.J."/>
            <person name="Edsinger-Gonzales E."/>
            <person name="Havlak P."/>
            <person name="Hellsten U."/>
            <person name="Kuo D.H."/>
            <person name="Larsson T."/>
            <person name="Lv J."/>
            <person name="Arendt D."/>
            <person name="Savage R."/>
            <person name="Osoegawa K."/>
            <person name="de Jong P."/>
            <person name="Grimwood J."/>
            <person name="Chapman J.A."/>
            <person name="Shapiro H."/>
            <person name="Aerts A."/>
            <person name="Otillar R.P."/>
            <person name="Terry A.Y."/>
            <person name="Boore J.L."/>
            <person name="Grigoriev I.V."/>
            <person name="Lindberg D.R."/>
            <person name="Seaver E.C."/>
            <person name="Weisblat D.A."/>
            <person name="Putnam N.H."/>
            <person name="Rokhsar D.S."/>
        </authorList>
    </citation>
    <scope>NUCLEOTIDE SEQUENCE</scope>
</reference>
<sequence length="112" mass="13103">MLEFSKIAKRCNGTPLNNRRDCYSMDNGFNVIPDNMAQCDNEIFDADATSLVAVKQRMNETKEILSDFKNRREPGKKRNEYIKQLITDLCFCYGYNEFLMIKLFDLVLDEIV</sequence>
<dbReference type="EMBL" id="AMQM01006528">
    <property type="status" value="NOT_ANNOTATED_CDS"/>
    <property type="molecule type" value="Genomic_DNA"/>
</dbReference>
<reference evidence="2" key="3">
    <citation type="submission" date="2015-06" db="UniProtKB">
        <authorList>
            <consortium name="EnsemblMetazoa"/>
        </authorList>
    </citation>
    <scope>IDENTIFICATION</scope>
</reference>
<evidence type="ECO:0000313" key="1">
    <source>
        <dbReference type="EMBL" id="ESN96895.1"/>
    </source>
</evidence>
<name>T1FUY0_HELRO</name>
<dbReference type="OrthoDB" id="427002at2759"/>
<protein>
    <submittedName>
        <fullName evidence="1 2">Uncharacterized protein</fullName>
    </submittedName>
</protein>
<dbReference type="RefSeq" id="XP_009025027.1">
    <property type="nucleotide sequence ID" value="XM_009026779.1"/>
</dbReference>